<organism evidence="2 3">
    <name type="scientific">Flavobacterium bernardetii</name>
    <dbReference type="NCBI Taxonomy" id="2813823"/>
    <lineage>
        <taxon>Bacteria</taxon>
        <taxon>Pseudomonadati</taxon>
        <taxon>Bacteroidota</taxon>
        <taxon>Flavobacteriia</taxon>
        <taxon>Flavobacteriales</taxon>
        <taxon>Flavobacteriaceae</taxon>
        <taxon>Flavobacterium</taxon>
    </lineage>
</organism>
<dbReference type="RefSeq" id="WP_166130821.1">
    <property type="nucleotide sequence ID" value="NZ_JAANOQ010000009.1"/>
</dbReference>
<gene>
    <name evidence="2" type="primary">tnpA</name>
    <name evidence="2" type="ORF">H8R27_14350</name>
</gene>
<protein>
    <submittedName>
        <fullName evidence="2">IS200/IS605 family transposase</fullName>
    </submittedName>
</protein>
<sequence>MANTYTQIHIQFVFVVKYRKGLILASFKEELYQYISGIIKAHNHKLLAINGMPDHIHVFIGMRPTQSISDLMQDIKGSSSKWINEKKFLPIKFEWQSGYGAFSYSKSHVDRVIKYVQNQETHHQRQTFIKEYIQFLNAFEIDYDENYIFKEPI</sequence>
<keyword evidence="3" id="KW-1185">Reference proteome</keyword>
<proteinExistence type="predicted"/>
<dbReference type="NCBIfam" id="NF033573">
    <property type="entry name" value="transpos_IS200"/>
    <property type="match status" value="1"/>
</dbReference>
<dbReference type="EMBL" id="JACRUN010000010">
    <property type="protein sequence ID" value="MBC5836070.1"/>
    <property type="molecule type" value="Genomic_DNA"/>
</dbReference>
<dbReference type="Proteomes" id="UP000605990">
    <property type="component" value="Unassembled WGS sequence"/>
</dbReference>
<dbReference type="Pfam" id="PF01797">
    <property type="entry name" value="Y1_Tnp"/>
    <property type="match status" value="1"/>
</dbReference>
<dbReference type="InterPro" id="IPR002686">
    <property type="entry name" value="Transposase_17"/>
</dbReference>
<dbReference type="PANTHER" id="PTHR33360">
    <property type="entry name" value="TRANSPOSASE FOR INSERTION SEQUENCE ELEMENT IS200"/>
    <property type="match status" value="1"/>
</dbReference>
<dbReference type="PANTHER" id="PTHR33360:SF2">
    <property type="entry name" value="TRANSPOSASE FOR INSERTION SEQUENCE ELEMENT IS200"/>
    <property type="match status" value="1"/>
</dbReference>
<name>A0ABR7J203_9FLAO</name>
<evidence type="ECO:0000313" key="2">
    <source>
        <dbReference type="EMBL" id="MBC5836070.1"/>
    </source>
</evidence>
<evidence type="ECO:0000259" key="1">
    <source>
        <dbReference type="SMART" id="SM01321"/>
    </source>
</evidence>
<reference evidence="2 3" key="1">
    <citation type="submission" date="2020-08" db="EMBL/GenBank/DDBJ databases">
        <title>Description of novel Flavobacterium F-408 isolate.</title>
        <authorList>
            <person name="Saticioglu I.B."/>
            <person name="Duman M."/>
            <person name="Altun S."/>
        </authorList>
    </citation>
    <scope>NUCLEOTIDE SEQUENCE [LARGE SCALE GENOMIC DNA]</scope>
    <source>
        <strain evidence="2 3">F-408</strain>
    </source>
</reference>
<dbReference type="SMART" id="SM01321">
    <property type="entry name" value="Y1_Tnp"/>
    <property type="match status" value="1"/>
</dbReference>
<dbReference type="SUPFAM" id="SSF143422">
    <property type="entry name" value="Transposase IS200-like"/>
    <property type="match status" value="1"/>
</dbReference>
<evidence type="ECO:0000313" key="3">
    <source>
        <dbReference type="Proteomes" id="UP000605990"/>
    </source>
</evidence>
<dbReference type="Gene3D" id="3.30.70.1290">
    <property type="entry name" value="Transposase IS200-like"/>
    <property type="match status" value="1"/>
</dbReference>
<comment type="caution">
    <text evidence="2">The sequence shown here is derived from an EMBL/GenBank/DDBJ whole genome shotgun (WGS) entry which is preliminary data.</text>
</comment>
<feature type="domain" description="Transposase IS200-like" evidence="1">
    <location>
        <begin position="5"/>
        <end position="119"/>
    </location>
</feature>
<dbReference type="InterPro" id="IPR036515">
    <property type="entry name" value="Transposase_17_sf"/>
</dbReference>
<accession>A0ABR7J203</accession>